<dbReference type="PROSITE" id="PS51186">
    <property type="entry name" value="GNAT"/>
    <property type="match status" value="1"/>
</dbReference>
<dbReference type="Gene3D" id="3.40.630.30">
    <property type="match status" value="1"/>
</dbReference>
<dbReference type="EC" id="2.3.-.-" evidence="2"/>
<reference evidence="3" key="1">
    <citation type="journal article" date="2019" name="Int. J. Syst. Evol. Microbiol.">
        <title>The Global Catalogue of Microorganisms (GCM) 10K type strain sequencing project: providing services to taxonomists for standard genome sequencing and annotation.</title>
        <authorList>
            <consortium name="The Broad Institute Genomics Platform"/>
            <consortium name="The Broad Institute Genome Sequencing Center for Infectious Disease"/>
            <person name="Wu L."/>
            <person name="Ma J."/>
        </authorList>
    </citation>
    <scope>NUCLEOTIDE SEQUENCE [LARGE SCALE GENOMIC DNA]</scope>
    <source>
        <strain evidence="3">CCUG 56698</strain>
    </source>
</reference>
<dbReference type="RefSeq" id="WP_380973380.1">
    <property type="nucleotide sequence ID" value="NZ_JBHTEF010000001.1"/>
</dbReference>
<name>A0ABW2SL58_9ACTO</name>
<comment type="caution">
    <text evidence="2">The sequence shown here is derived from an EMBL/GenBank/DDBJ whole genome shotgun (WGS) entry which is preliminary data.</text>
</comment>
<proteinExistence type="predicted"/>
<evidence type="ECO:0000259" key="1">
    <source>
        <dbReference type="PROSITE" id="PS51186"/>
    </source>
</evidence>
<keyword evidence="2" id="KW-0012">Acyltransferase</keyword>
<dbReference type="Pfam" id="PF00583">
    <property type="entry name" value="Acetyltransf_1"/>
    <property type="match status" value="1"/>
</dbReference>
<feature type="domain" description="N-acetyltransferase" evidence="1">
    <location>
        <begin position="261"/>
        <end position="407"/>
    </location>
</feature>
<accession>A0ABW2SL58</accession>
<dbReference type="InterPro" id="IPR000182">
    <property type="entry name" value="GNAT_dom"/>
</dbReference>
<gene>
    <name evidence="2" type="ORF">ACFQWG_06545</name>
</gene>
<evidence type="ECO:0000313" key="3">
    <source>
        <dbReference type="Proteomes" id="UP001596527"/>
    </source>
</evidence>
<dbReference type="GO" id="GO:0016746">
    <property type="term" value="F:acyltransferase activity"/>
    <property type="evidence" value="ECO:0007669"/>
    <property type="project" value="UniProtKB-KW"/>
</dbReference>
<sequence length="407" mass="43131">MTATIRLARLPDAGEAEAPRVFSEGLEGLSRAHSLRLVGREDLTTSAQEYRALASDADTRRLRVVAVLDGGGRGVDEWLARVGGAGAPSPDEAVPAWDPGSAAPETPAAVVGGVEVSASLISDPRRAEIDVMVAPGWGGSRLPDLLTALGETIAAAWGRPVLQVWTDCPGWAQTGSPQAVSGVATPVPGDGDVASPMRTGFTDLLRARAYRPVHAEWVTCLDVAGTEEPEGDGAPLGEASGYEAVSWSGPRSPEHLLDQLARIYALAATDMPSGEMTVEPGAWDDGRVMRREALAERCGREWVTTAVRPVGGELVGWTTLMVPPGLPEVVFQQGTLVRVDHRGHGLAGWMKRVNLRELLARHPGVRRVYTWTEGENTPVIAMNTRIGFRPVAVSVCWERTAAGEAGG</sequence>
<keyword evidence="2" id="KW-0808">Transferase</keyword>
<dbReference type="SUPFAM" id="SSF55729">
    <property type="entry name" value="Acyl-CoA N-acyltransferases (Nat)"/>
    <property type="match status" value="1"/>
</dbReference>
<dbReference type="InterPro" id="IPR016181">
    <property type="entry name" value="Acyl_CoA_acyltransferase"/>
</dbReference>
<dbReference type="Proteomes" id="UP001596527">
    <property type="component" value="Unassembled WGS sequence"/>
</dbReference>
<organism evidence="2 3">
    <name type="scientific">Schaalia naturae</name>
    <dbReference type="NCBI Taxonomy" id="635203"/>
    <lineage>
        <taxon>Bacteria</taxon>
        <taxon>Bacillati</taxon>
        <taxon>Actinomycetota</taxon>
        <taxon>Actinomycetes</taxon>
        <taxon>Actinomycetales</taxon>
        <taxon>Actinomycetaceae</taxon>
        <taxon>Schaalia</taxon>
    </lineage>
</organism>
<evidence type="ECO:0000313" key="2">
    <source>
        <dbReference type="EMBL" id="MFC7580855.1"/>
    </source>
</evidence>
<keyword evidence="3" id="KW-1185">Reference proteome</keyword>
<dbReference type="EMBL" id="JBHTEF010000001">
    <property type="protein sequence ID" value="MFC7580855.1"/>
    <property type="molecule type" value="Genomic_DNA"/>
</dbReference>
<protein>
    <submittedName>
        <fullName evidence="2">GNAT family N-acetyltransferase</fullName>
        <ecNumber evidence="2">2.3.-.-</ecNumber>
    </submittedName>
</protein>